<comment type="caution">
    <text evidence="3">The sequence shown here is derived from an EMBL/GenBank/DDBJ whole genome shotgun (WGS) entry which is preliminary data.</text>
</comment>
<dbReference type="Proteomes" id="UP001293593">
    <property type="component" value="Unassembled WGS sequence"/>
</dbReference>
<feature type="compositionally biased region" description="Low complexity" evidence="1">
    <location>
        <begin position="73"/>
        <end position="84"/>
    </location>
</feature>
<evidence type="ECO:0008006" key="5">
    <source>
        <dbReference type="Google" id="ProtNLM"/>
    </source>
</evidence>
<dbReference type="AlphaFoldDB" id="A0AAE1MI21"/>
<dbReference type="PANTHER" id="PTHR37206:SF4">
    <property type="entry name" value="TRANSMEMBRANE PROTEIN"/>
    <property type="match status" value="1"/>
</dbReference>
<feature type="compositionally biased region" description="Acidic residues" evidence="1">
    <location>
        <begin position="1"/>
        <end position="11"/>
    </location>
</feature>
<dbReference type="EMBL" id="JAWXYG010000010">
    <property type="protein sequence ID" value="KAK4261056.1"/>
    <property type="molecule type" value="Genomic_DNA"/>
</dbReference>
<evidence type="ECO:0000313" key="4">
    <source>
        <dbReference type="Proteomes" id="UP001293593"/>
    </source>
</evidence>
<sequence>MVYIPDIDDIDEWQHVQHPSSEESSSTVNQSSDESNNFVIDDNYDLLHGRQSASVPPANPEDDQSSSPPPSSPASASASESSSSVNDEDRNPIPLPSQSGWRLRVASEGWRLLKVRYEAIKDGVVRVATKVRDCAICVGAFWSIAYVTGAVMATAALLVYVRIQRRRRRRRWTLHQQRLDQTACLLKEKDERISELLLQIAHLNEVLSSRRKVPVLRIGG</sequence>
<evidence type="ECO:0000256" key="1">
    <source>
        <dbReference type="SAM" id="MobiDB-lite"/>
    </source>
</evidence>
<reference evidence="3" key="1">
    <citation type="submission" date="2023-10" db="EMBL/GenBank/DDBJ databases">
        <title>Chromosome-level genome of the transformable northern wattle, Acacia crassicarpa.</title>
        <authorList>
            <person name="Massaro I."/>
            <person name="Sinha N.R."/>
            <person name="Poethig S."/>
            <person name="Leichty A.R."/>
        </authorList>
    </citation>
    <scope>NUCLEOTIDE SEQUENCE</scope>
    <source>
        <strain evidence="3">Acra3RX</strain>
        <tissue evidence="3">Leaf</tissue>
    </source>
</reference>
<feature type="transmembrane region" description="Helical" evidence="2">
    <location>
        <begin position="140"/>
        <end position="161"/>
    </location>
</feature>
<feature type="region of interest" description="Disordered" evidence="1">
    <location>
        <begin position="1"/>
        <end position="98"/>
    </location>
</feature>
<protein>
    <recommendedName>
        <fullName evidence="5">Transmembrane protein</fullName>
    </recommendedName>
</protein>
<keyword evidence="2" id="KW-1133">Transmembrane helix</keyword>
<keyword evidence="2" id="KW-0812">Transmembrane</keyword>
<organism evidence="3 4">
    <name type="scientific">Acacia crassicarpa</name>
    <name type="common">northern wattle</name>
    <dbReference type="NCBI Taxonomy" id="499986"/>
    <lineage>
        <taxon>Eukaryota</taxon>
        <taxon>Viridiplantae</taxon>
        <taxon>Streptophyta</taxon>
        <taxon>Embryophyta</taxon>
        <taxon>Tracheophyta</taxon>
        <taxon>Spermatophyta</taxon>
        <taxon>Magnoliopsida</taxon>
        <taxon>eudicotyledons</taxon>
        <taxon>Gunneridae</taxon>
        <taxon>Pentapetalae</taxon>
        <taxon>rosids</taxon>
        <taxon>fabids</taxon>
        <taxon>Fabales</taxon>
        <taxon>Fabaceae</taxon>
        <taxon>Caesalpinioideae</taxon>
        <taxon>mimosoid clade</taxon>
        <taxon>Acacieae</taxon>
        <taxon>Acacia</taxon>
    </lineage>
</organism>
<keyword evidence="4" id="KW-1185">Reference proteome</keyword>
<proteinExistence type="predicted"/>
<evidence type="ECO:0000256" key="2">
    <source>
        <dbReference type="SAM" id="Phobius"/>
    </source>
</evidence>
<name>A0AAE1MI21_9FABA</name>
<feature type="compositionally biased region" description="Low complexity" evidence="1">
    <location>
        <begin position="22"/>
        <end position="35"/>
    </location>
</feature>
<accession>A0AAE1MI21</accession>
<keyword evidence="2" id="KW-0472">Membrane</keyword>
<gene>
    <name evidence="3" type="ORF">QN277_004107</name>
</gene>
<evidence type="ECO:0000313" key="3">
    <source>
        <dbReference type="EMBL" id="KAK4261056.1"/>
    </source>
</evidence>
<dbReference type="PANTHER" id="PTHR37206">
    <property type="entry name" value="TRANSMEMBRANE PROTEIN"/>
    <property type="match status" value="1"/>
</dbReference>